<proteinExistence type="predicted"/>
<sequence>MSTVRHALCQFFSSYNSHQASLPINVSSETHCTVIVNVIGTAPQKRRAGLRVKGVTRDGLIIIKENGDAASTFPLNAVINRARSDDLSRDNPMKVGSGMRVG</sequence>
<evidence type="ECO:0000313" key="2">
    <source>
        <dbReference type="Proteomes" id="UP000299102"/>
    </source>
</evidence>
<dbReference type="EMBL" id="BGZK01000165">
    <property type="protein sequence ID" value="GBP24727.1"/>
    <property type="molecule type" value="Genomic_DNA"/>
</dbReference>
<dbReference type="Proteomes" id="UP000299102">
    <property type="component" value="Unassembled WGS sequence"/>
</dbReference>
<gene>
    <name evidence="1" type="ORF">EVAR_79574_1</name>
</gene>
<comment type="caution">
    <text evidence="1">The sequence shown here is derived from an EMBL/GenBank/DDBJ whole genome shotgun (WGS) entry which is preliminary data.</text>
</comment>
<accession>A0A4C1UF32</accession>
<dbReference type="AlphaFoldDB" id="A0A4C1UF32"/>
<reference evidence="1 2" key="1">
    <citation type="journal article" date="2019" name="Commun. Biol.">
        <title>The bagworm genome reveals a unique fibroin gene that provides high tensile strength.</title>
        <authorList>
            <person name="Kono N."/>
            <person name="Nakamura H."/>
            <person name="Ohtoshi R."/>
            <person name="Tomita M."/>
            <person name="Numata K."/>
            <person name="Arakawa K."/>
        </authorList>
    </citation>
    <scope>NUCLEOTIDE SEQUENCE [LARGE SCALE GENOMIC DNA]</scope>
</reference>
<evidence type="ECO:0000313" key="1">
    <source>
        <dbReference type="EMBL" id="GBP24727.1"/>
    </source>
</evidence>
<keyword evidence="2" id="KW-1185">Reference proteome</keyword>
<protein>
    <submittedName>
        <fullName evidence="1">Uncharacterized protein</fullName>
    </submittedName>
</protein>
<organism evidence="1 2">
    <name type="scientific">Eumeta variegata</name>
    <name type="common">Bagworm moth</name>
    <name type="synonym">Eumeta japonica</name>
    <dbReference type="NCBI Taxonomy" id="151549"/>
    <lineage>
        <taxon>Eukaryota</taxon>
        <taxon>Metazoa</taxon>
        <taxon>Ecdysozoa</taxon>
        <taxon>Arthropoda</taxon>
        <taxon>Hexapoda</taxon>
        <taxon>Insecta</taxon>
        <taxon>Pterygota</taxon>
        <taxon>Neoptera</taxon>
        <taxon>Endopterygota</taxon>
        <taxon>Lepidoptera</taxon>
        <taxon>Glossata</taxon>
        <taxon>Ditrysia</taxon>
        <taxon>Tineoidea</taxon>
        <taxon>Psychidae</taxon>
        <taxon>Oiketicinae</taxon>
        <taxon>Eumeta</taxon>
    </lineage>
</organism>
<name>A0A4C1UF32_EUMVA</name>